<protein>
    <recommendedName>
        <fullName evidence="3">15 kDa selenoprotein</fullName>
    </recommendedName>
</protein>
<keyword evidence="2" id="KW-1185">Reference proteome</keyword>
<dbReference type="OrthoDB" id="1910009at2759"/>
<name>A0A813Q9S6_9BILA</name>
<dbReference type="AlphaFoldDB" id="A0A813Q9S6"/>
<gene>
    <name evidence="1" type="ORF">OXX778_LOCUS4595</name>
</gene>
<evidence type="ECO:0000313" key="1">
    <source>
        <dbReference type="EMBL" id="CAF0764163.1"/>
    </source>
</evidence>
<dbReference type="EMBL" id="CAJNOC010000460">
    <property type="protein sequence ID" value="CAF0764163.1"/>
    <property type="molecule type" value="Genomic_DNA"/>
</dbReference>
<evidence type="ECO:0000313" key="2">
    <source>
        <dbReference type="Proteomes" id="UP000663879"/>
    </source>
</evidence>
<dbReference type="GO" id="GO:0016491">
    <property type="term" value="F:oxidoreductase activity"/>
    <property type="evidence" value="ECO:0007669"/>
    <property type="project" value="TreeGrafter"/>
</dbReference>
<evidence type="ECO:0008006" key="3">
    <source>
        <dbReference type="Google" id="ProtNLM"/>
    </source>
</evidence>
<organism evidence="1 2">
    <name type="scientific">Brachionus calyciflorus</name>
    <dbReference type="NCBI Taxonomy" id="104777"/>
    <lineage>
        <taxon>Eukaryota</taxon>
        <taxon>Metazoa</taxon>
        <taxon>Spiralia</taxon>
        <taxon>Gnathifera</taxon>
        <taxon>Rotifera</taxon>
        <taxon>Eurotatoria</taxon>
        <taxon>Monogononta</taxon>
        <taxon>Pseudotrocha</taxon>
        <taxon>Ploima</taxon>
        <taxon>Brachionidae</taxon>
        <taxon>Brachionus</taxon>
    </lineage>
</organism>
<dbReference type="InterPro" id="IPR039992">
    <property type="entry name" value="Sep15_SelM"/>
</dbReference>
<dbReference type="PANTHER" id="PTHR13077:SF6">
    <property type="entry name" value="SELENOPROTEIN F"/>
    <property type="match status" value="1"/>
</dbReference>
<proteinExistence type="predicted"/>
<dbReference type="PANTHER" id="PTHR13077">
    <property type="entry name" value="SELENOPROTEIN F"/>
    <property type="match status" value="1"/>
</dbReference>
<reference evidence="1" key="1">
    <citation type="submission" date="2021-02" db="EMBL/GenBank/DDBJ databases">
        <authorList>
            <person name="Nowell W R."/>
        </authorList>
    </citation>
    <scope>NUCLEOTIDE SEQUENCE</scope>
    <source>
        <strain evidence="1">Ploen Becks lab</strain>
    </source>
</reference>
<comment type="caution">
    <text evidence="1">The sequence shown here is derived from an EMBL/GenBank/DDBJ whole genome shotgun (WGS) entry which is preliminary data.</text>
</comment>
<dbReference type="Proteomes" id="UP000663879">
    <property type="component" value="Unassembled WGS sequence"/>
</dbReference>
<sequence>MLIEKYYNLVTLYQIILTSISICYSQKLSSNECRELGYSSSTLLCSSCDELKEFKIAELEKSCKKCCITDTEEREATRYSKAVLEVCS</sequence>
<dbReference type="GO" id="GO:0005788">
    <property type="term" value="C:endoplasmic reticulum lumen"/>
    <property type="evidence" value="ECO:0007669"/>
    <property type="project" value="TreeGrafter"/>
</dbReference>
<accession>A0A813Q9S6</accession>